<dbReference type="Proteomes" id="UP000215261">
    <property type="component" value="Unassembled WGS sequence"/>
</dbReference>
<sequence>MKQLIVLGNGFDLACGLKSSYADFFLQRFSELFYDGKAESFEEIEPILKKKQKEILQKLWEISNASYQKFEEDFDYFKRYSDEWCSDCNFNRWDVFFLFAQLCMSF</sequence>
<evidence type="ECO:0008006" key="3">
    <source>
        <dbReference type="Google" id="ProtNLM"/>
    </source>
</evidence>
<dbReference type="RefSeq" id="WP_225363609.1">
    <property type="nucleotide sequence ID" value="NZ_LUGD01000087.1"/>
</dbReference>
<name>A0A231Q7A7_9LACO</name>
<evidence type="ECO:0000313" key="1">
    <source>
        <dbReference type="EMBL" id="OXS40038.1"/>
    </source>
</evidence>
<dbReference type="EMBL" id="LUGO01000049">
    <property type="protein sequence ID" value="OXS40038.1"/>
    <property type="molecule type" value="Genomic_DNA"/>
</dbReference>
<evidence type="ECO:0000313" key="2">
    <source>
        <dbReference type="Proteomes" id="UP000215261"/>
    </source>
</evidence>
<gene>
    <name evidence="1" type="ORF">AYP69_05825</name>
</gene>
<dbReference type="InterPro" id="IPR025935">
    <property type="entry name" value="AbiH"/>
</dbReference>
<organism evidence="1 2">
    <name type="scientific">Ligilactobacillus agilis</name>
    <dbReference type="NCBI Taxonomy" id="1601"/>
    <lineage>
        <taxon>Bacteria</taxon>
        <taxon>Bacillati</taxon>
        <taxon>Bacillota</taxon>
        <taxon>Bacilli</taxon>
        <taxon>Lactobacillales</taxon>
        <taxon>Lactobacillaceae</taxon>
        <taxon>Ligilactobacillus</taxon>
    </lineage>
</organism>
<protein>
    <recommendedName>
        <fullName evidence="3">Bacteriophage abortive infection AbiH</fullName>
    </recommendedName>
</protein>
<comment type="caution">
    <text evidence="1">The sequence shown here is derived from an EMBL/GenBank/DDBJ whole genome shotgun (WGS) entry which is preliminary data.</text>
</comment>
<dbReference type="Pfam" id="PF14253">
    <property type="entry name" value="AbiH"/>
    <property type="match status" value="1"/>
</dbReference>
<proteinExistence type="predicted"/>
<accession>A0A231Q7A7</accession>
<dbReference type="AlphaFoldDB" id="A0A231Q7A7"/>
<reference evidence="1 2" key="1">
    <citation type="submission" date="2016-03" db="EMBL/GenBank/DDBJ databases">
        <title>Sequencing of Lactobacillus Species from Commercial Turkeys.</title>
        <authorList>
            <person name="Johnson T.J."/>
            <person name="Youmans B.P."/>
            <person name="Case K.A."/>
        </authorList>
    </citation>
    <scope>NUCLEOTIDE SEQUENCE [LARGE SCALE GENOMIC DNA]</scope>
    <source>
        <strain evidence="1 2">UMNLA1</strain>
    </source>
</reference>